<name>A0ABU9DQN6_9BACL</name>
<evidence type="ECO:0000313" key="1">
    <source>
        <dbReference type="EMBL" id="MEK8131184.1"/>
    </source>
</evidence>
<gene>
    <name evidence="1" type="ORF">WMW72_25080</name>
</gene>
<reference evidence="1 2" key="1">
    <citation type="submission" date="2024-04" db="EMBL/GenBank/DDBJ databases">
        <title>draft genome sequnece of Paenibacillus filicis.</title>
        <authorList>
            <person name="Kim D.-U."/>
        </authorList>
    </citation>
    <scope>NUCLEOTIDE SEQUENCE [LARGE SCALE GENOMIC DNA]</scope>
    <source>
        <strain evidence="1 2">KACC14197</strain>
    </source>
</reference>
<comment type="caution">
    <text evidence="1">The sequence shown here is derived from an EMBL/GenBank/DDBJ whole genome shotgun (WGS) entry which is preliminary data.</text>
</comment>
<accession>A0ABU9DQN6</accession>
<protein>
    <submittedName>
        <fullName evidence="1">Uncharacterized protein</fullName>
    </submittedName>
</protein>
<organism evidence="1 2">
    <name type="scientific">Paenibacillus filicis</name>
    <dbReference type="NCBI Taxonomy" id="669464"/>
    <lineage>
        <taxon>Bacteria</taxon>
        <taxon>Bacillati</taxon>
        <taxon>Bacillota</taxon>
        <taxon>Bacilli</taxon>
        <taxon>Bacillales</taxon>
        <taxon>Paenibacillaceae</taxon>
        <taxon>Paenibacillus</taxon>
    </lineage>
</organism>
<keyword evidence="2" id="KW-1185">Reference proteome</keyword>
<dbReference type="Proteomes" id="UP001469365">
    <property type="component" value="Unassembled WGS sequence"/>
</dbReference>
<sequence>MAWKTIYESEQLTLVVDQEKHTVMAETSSGGYRPRYVTLHWSPEQLDTVIEALQAARSELFGQDKPTPEV</sequence>
<dbReference type="RefSeq" id="WP_341418313.1">
    <property type="nucleotide sequence ID" value="NZ_JBBPCC010000019.1"/>
</dbReference>
<evidence type="ECO:0000313" key="2">
    <source>
        <dbReference type="Proteomes" id="UP001469365"/>
    </source>
</evidence>
<dbReference type="EMBL" id="JBBPCC010000019">
    <property type="protein sequence ID" value="MEK8131184.1"/>
    <property type="molecule type" value="Genomic_DNA"/>
</dbReference>
<proteinExistence type="predicted"/>